<proteinExistence type="predicted"/>
<accession>A0A699IM08</accession>
<comment type="caution">
    <text evidence="1">The sequence shown here is derived from an EMBL/GenBank/DDBJ whole genome shotgun (WGS) entry which is preliminary data.</text>
</comment>
<reference evidence="1" key="1">
    <citation type="journal article" date="2019" name="Sci. Rep.">
        <title>Draft genome of Tanacetum cinerariifolium, the natural source of mosquito coil.</title>
        <authorList>
            <person name="Yamashiro T."/>
            <person name="Shiraishi A."/>
            <person name="Satake H."/>
            <person name="Nakayama K."/>
        </authorList>
    </citation>
    <scope>NUCLEOTIDE SEQUENCE</scope>
</reference>
<gene>
    <name evidence="1" type="ORF">Tci_540406</name>
</gene>
<feature type="non-terminal residue" evidence="1">
    <location>
        <position position="266"/>
    </location>
</feature>
<evidence type="ECO:0008006" key="2">
    <source>
        <dbReference type="Google" id="ProtNLM"/>
    </source>
</evidence>
<organism evidence="1">
    <name type="scientific">Tanacetum cinerariifolium</name>
    <name type="common">Dalmatian daisy</name>
    <name type="synonym">Chrysanthemum cinerariifolium</name>
    <dbReference type="NCBI Taxonomy" id="118510"/>
    <lineage>
        <taxon>Eukaryota</taxon>
        <taxon>Viridiplantae</taxon>
        <taxon>Streptophyta</taxon>
        <taxon>Embryophyta</taxon>
        <taxon>Tracheophyta</taxon>
        <taxon>Spermatophyta</taxon>
        <taxon>Magnoliopsida</taxon>
        <taxon>eudicotyledons</taxon>
        <taxon>Gunneridae</taxon>
        <taxon>Pentapetalae</taxon>
        <taxon>asterids</taxon>
        <taxon>campanulids</taxon>
        <taxon>Asterales</taxon>
        <taxon>Asteraceae</taxon>
        <taxon>Asteroideae</taxon>
        <taxon>Anthemideae</taxon>
        <taxon>Anthemidinae</taxon>
        <taxon>Tanacetum</taxon>
    </lineage>
</organism>
<dbReference type="EMBL" id="BKCJ010309752">
    <property type="protein sequence ID" value="GEZ68433.1"/>
    <property type="molecule type" value="Genomic_DNA"/>
</dbReference>
<protein>
    <recommendedName>
        <fullName evidence="2">Reverse transcriptase domain-containing protein</fullName>
    </recommendedName>
</protein>
<dbReference type="AlphaFoldDB" id="A0A699IM08"/>
<sequence>MGIRQRSNESLRDYLQRFRKETLHMTDRLDGMMTSAFISGLRPGRFFKDLIARPPASMEDLFTQAYNLIRVDEANMKNQLRDSRPNKHPNVYKSSFTPLIKSPAEIYVTSEGKAVLRPSSQMFAPAHQRDRIKYCEFHNDHSSSGASERGKNQIDWKQKIAEPKKTNEILMTSTQWSSLRHQPNASPPGTNVVFSHDDPVLEHCNGEDSLIIKADIRGSVIYRVYVDGGSSTKIMRGSKTITTDFMIFRVPSLYKVILGRPSMRQL</sequence>
<name>A0A699IM08_TANCI</name>
<evidence type="ECO:0000313" key="1">
    <source>
        <dbReference type="EMBL" id="GEZ68433.1"/>
    </source>
</evidence>